<dbReference type="Proteomes" id="UP000002941">
    <property type="component" value="Unassembled WGS sequence"/>
</dbReference>
<evidence type="ECO:0000313" key="8">
    <source>
        <dbReference type="Proteomes" id="UP000002941"/>
    </source>
</evidence>
<evidence type="ECO:0000256" key="4">
    <source>
        <dbReference type="ARBA" id="ARBA00023136"/>
    </source>
</evidence>
<dbReference type="AlphaFoldDB" id="J0MSR7"/>
<dbReference type="GO" id="GO:0016020">
    <property type="term" value="C:membrane"/>
    <property type="evidence" value="ECO:0007669"/>
    <property type="project" value="UniProtKB-SubCell"/>
</dbReference>
<dbReference type="eggNOG" id="COG2314">
    <property type="taxonomic scope" value="Bacteria"/>
</dbReference>
<evidence type="ECO:0000256" key="2">
    <source>
        <dbReference type="ARBA" id="ARBA00022692"/>
    </source>
</evidence>
<evidence type="ECO:0000256" key="1">
    <source>
        <dbReference type="ARBA" id="ARBA00004141"/>
    </source>
</evidence>
<proteinExistence type="predicted"/>
<gene>
    <name evidence="7" type="ORF">HMPREF1318_2901</name>
</gene>
<name>J0MSR7_9ACTO</name>
<organism evidence="7 8">
    <name type="scientific">Actinomyces massiliensis F0489</name>
    <dbReference type="NCBI Taxonomy" id="1125718"/>
    <lineage>
        <taxon>Bacteria</taxon>
        <taxon>Bacillati</taxon>
        <taxon>Actinomycetota</taxon>
        <taxon>Actinomycetes</taxon>
        <taxon>Actinomycetales</taxon>
        <taxon>Actinomycetaceae</taxon>
        <taxon>Actinomyces</taxon>
    </lineage>
</organism>
<dbReference type="EMBL" id="AKFT01000207">
    <property type="protein sequence ID" value="EJF37329.1"/>
    <property type="molecule type" value="Genomic_DNA"/>
</dbReference>
<feature type="domain" description="TM2" evidence="6">
    <location>
        <begin position="80"/>
        <end position="130"/>
    </location>
</feature>
<dbReference type="InterPro" id="IPR007829">
    <property type="entry name" value="TM2"/>
</dbReference>
<keyword evidence="2 5" id="KW-0812">Transmembrane</keyword>
<sequence length="167" mass="17304">MGGAPGADGGQAAAPYSAQSPYASAASGAQPGYQQPGYDQAGYQQPGAAYAQDPGAQQNYYPGVDPSQMGYQQPFAYYDQKSKVAAGLLGIFLGSLGVHNFYLGYTNKAVGQLVGTIVGYILCIIFIGFFIVVGIQIWALVEGILILSAQPGSQPWGVDARGVPLSS</sequence>
<reference evidence="7 8" key="1">
    <citation type="submission" date="2012-05" db="EMBL/GenBank/DDBJ databases">
        <authorList>
            <person name="Harkins D.M."/>
            <person name="Madupu R."/>
            <person name="Durkin A.S."/>
            <person name="Torralba M."/>
            <person name="Methe B."/>
            <person name="Sutton G.G."/>
            <person name="Nelson K.E."/>
        </authorList>
    </citation>
    <scope>NUCLEOTIDE SEQUENCE [LARGE SCALE GENOMIC DNA]</scope>
    <source>
        <strain evidence="7 8">F0489</strain>
    </source>
</reference>
<feature type="transmembrane region" description="Helical" evidence="5">
    <location>
        <begin position="84"/>
        <end position="105"/>
    </location>
</feature>
<keyword evidence="3 5" id="KW-1133">Transmembrane helix</keyword>
<evidence type="ECO:0000313" key="7">
    <source>
        <dbReference type="EMBL" id="EJF37329.1"/>
    </source>
</evidence>
<keyword evidence="4 5" id="KW-0472">Membrane</keyword>
<accession>J0MSR7</accession>
<feature type="transmembrane region" description="Helical" evidence="5">
    <location>
        <begin position="117"/>
        <end position="141"/>
    </location>
</feature>
<evidence type="ECO:0000256" key="3">
    <source>
        <dbReference type="ARBA" id="ARBA00022989"/>
    </source>
</evidence>
<comment type="caution">
    <text evidence="7">The sequence shown here is derived from an EMBL/GenBank/DDBJ whole genome shotgun (WGS) entry which is preliminary data.</text>
</comment>
<dbReference type="PATRIC" id="fig|1125718.3.peg.2620"/>
<evidence type="ECO:0000259" key="6">
    <source>
        <dbReference type="Pfam" id="PF05154"/>
    </source>
</evidence>
<protein>
    <submittedName>
        <fullName evidence="7">TM2 domain protein</fullName>
    </submittedName>
</protein>
<comment type="subcellular location">
    <subcellularLocation>
        <location evidence="1">Membrane</location>
        <topology evidence="1">Multi-pass membrane protein</topology>
    </subcellularLocation>
</comment>
<dbReference type="Pfam" id="PF05154">
    <property type="entry name" value="TM2"/>
    <property type="match status" value="1"/>
</dbReference>
<evidence type="ECO:0000256" key="5">
    <source>
        <dbReference type="SAM" id="Phobius"/>
    </source>
</evidence>
<keyword evidence="8" id="KW-1185">Reference proteome</keyword>